<dbReference type="EC" id="3.6.5.-" evidence="8"/>
<reference evidence="12 13" key="1">
    <citation type="journal article" date="2021" name="MBio">
        <title>A New Model Trypanosomatid, Novymonas esmeraldas: Genomic Perception of Its 'Candidatus Pandoraea novymonadis' Endosymbiont.</title>
        <authorList>
            <person name="Zakharova A."/>
            <person name="Saura A."/>
            <person name="Butenko A."/>
            <person name="Podesvova L."/>
            <person name="Warmusova S."/>
            <person name="Kostygov A.Y."/>
            <person name="Nenarokova A."/>
            <person name="Lukes J."/>
            <person name="Opperdoes F.R."/>
            <person name="Yurchenko V."/>
        </authorList>
    </citation>
    <scope>NUCLEOTIDE SEQUENCE [LARGE SCALE GENOMIC DNA]</scope>
    <source>
        <strain evidence="12 13">E262AT.01</strain>
    </source>
</reference>
<evidence type="ECO:0000256" key="7">
    <source>
        <dbReference type="ARBA" id="ARBA00023136"/>
    </source>
</evidence>
<evidence type="ECO:0000256" key="1">
    <source>
        <dbReference type="ARBA" id="ARBA00022692"/>
    </source>
</evidence>
<comment type="caution">
    <text evidence="12">The sequence shown here is derived from an EMBL/GenBank/DDBJ whole genome shotgun (WGS) entry which is preliminary data.</text>
</comment>
<dbReference type="InterPro" id="IPR046758">
    <property type="entry name" value="Sey1/RHD3-like_3HB"/>
</dbReference>
<feature type="binding site" evidence="8">
    <location>
        <begin position="58"/>
        <end position="65"/>
    </location>
    <ligand>
        <name>GTP</name>
        <dbReference type="ChEBI" id="CHEBI:37565"/>
    </ligand>
</feature>
<evidence type="ECO:0000256" key="9">
    <source>
        <dbReference type="SAM" id="MobiDB-lite"/>
    </source>
</evidence>
<dbReference type="Pfam" id="PF20428">
    <property type="entry name" value="Sey1_3HB"/>
    <property type="match status" value="1"/>
</dbReference>
<evidence type="ECO:0000256" key="8">
    <source>
        <dbReference type="HAMAP-Rule" id="MF_03109"/>
    </source>
</evidence>
<feature type="transmembrane region" description="Helical" evidence="10">
    <location>
        <begin position="780"/>
        <end position="801"/>
    </location>
</feature>
<dbReference type="HAMAP" id="MF_03109">
    <property type="entry name" value="Sey1"/>
    <property type="match status" value="1"/>
</dbReference>
<dbReference type="InterPro" id="IPR030386">
    <property type="entry name" value="G_GB1_RHD3_dom"/>
</dbReference>
<dbReference type="GO" id="GO:0005789">
    <property type="term" value="C:endoplasmic reticulum membrane"/>
    <property type="evidence" value="ECO:0007669"/>
    <property type="project" value="UniProtKB-SubCell"/>
</dbReference>
<keyword evidence="7 8" id="KW-0472">Membrane</keyword>
<dbReference type="PROSITE" id="PS51715">
    <property type="entry name" value="G_GB1_RHD3"/>
    <property type="match status" value="1"/>
</dbReference>
<keyword evidence="1 8" id="KW-0812">Transmembrane</keyword>
<evidence type="ECO:0000256" key="10">
    <source>
        <dbReference type="SAM" id="Phobius"/>
    </source>
</evidence>
<dbReference type="InterPro" id="IPR008803">
    <property type="entry name" value="RHD3/Sey1"/>
</dbReference>
<sequence>MSLHLVDSDGHLQAEKKLTEYLATIVAPNTPQDRRAAPPGDGVLEAVGMNYHVVGVFGGQSSGKSTLLNRLFGTDFQMLDETVRRGQTTKGAFMARANSALAGFEDNSDHDGAAAAADVADRCSSGAADRSSRLNRAAAAATARDAAEGADASPTTKSPLLVLDFEGTDGLERGEDQSFERQLSLFGLSIADTLIINMWAVDVGRFNAANLSLLRTIFEVNLQLFSHDNYEAEEKPTLLIVLRDFTEDDPAPSLATVRKSFDTIWENITRPAQFEGASIDALFHLKYYVMPHYKLQRSEFAASVETLRRWFGDRRSPDYLFSHRAMFRGVPLEGLPAYLTNCWEAIRTSRDLDIPTQREMLAQHRCKEVKEQELRTFLGFARHYEDRLQRGEMLPRLSEVLDEEMETRLASFYRQTKLYHSDVVEQHASELEAELVDATMQVVHRLSKAIAAEVLANTESRALNSVEESLRQLLKTAQALPFRAGDTAAAAEASQSTQHLACAQPIDSPACQKLVRTFWRTVCSHLNEVVAEVAAMPPAAHLYSRYAAVVAQDPTARMSVVNIVTDALFQKVKSRVTSMADNACDTMHGGFERSLTHNSDGTVRFFATAAGLQKAVPAAVQAGVVVLGSLIYFRLKLVAATADEEAEGRGGAAAAAAAAGAAAQPQSRSARRVEHDRRRIVFDESEAEAAFYLSYSTLDAAPRYPYDVPVAVSGGVGDGDDGAVADCVLLSQQAALRAYELFKQKCDFTTQLQLRAIEAGNQRLPAWVIPALLVLGWNELLYVATSPALLVFIVVICVVFFKHFFVSQWHAFEETGPASVVIPAQTLLHTVHALVRPLFDAERATEPQRSAAPDREMSATAAAVAHADPVSSTAATSSSSSPATMRHRAARKLD</sequence>
<keyword evidence="4 8" id="KW-0256">Endoplasmic reticulum</keyword>
<dbReference type="InterPro" id="IPR027417">
    <property type="entry name" value="P-loop_NTPase"/>
</dbReference>
<dbReference type="Pfam" id="PF05879">
    <property type="entry name" value="RHD3_GTPase"/>
    <property type="match status" value="2"/>
</dbReference>
<feature type="compositionally biased region" description="Basic residues" evidence="9">
    <location>
        <begin position="885"/>
        <end position="894"/>
    </location>
</feature>
<accession>A0AAW0F303</accession>
<evidence type="ECO:0000256" key="6">
    <source>
        <dbReference type="ARBA" id="ARBA00023134"/>
    </source>
</evidence>
<evidence type="ECO:0000313" key="12">
    <source>
        <dbReference type="EMBL" id="KAK7199640.1"/>
    </source>
</evidence>
<proteinExistence type="inferred from homology"/>
<comment type="function">
    <text evidence="8">Probable GTP-binding protein that may be involved in cell development.</text>
</comment>
<evidence type="ECO:0000256" key="4">
    <source>
        <dbReference type="ARBA" id="ARBA00022824"/>
    </source>
</evidence>
<feature type="region of interest" description="Disordered" evidence="9">
    <location>
        <begin position="865"/>
        <end position="894"/>
    </location>
</feature>
<gene>
    <name evidence="12" type="ORF">NESM_000009100</name>
</gene>
<dbReference type="GO" id="GO:0003924">
    <property type="term" value="F:GTPase activity"/>
    <property type="evidence" value="ECO:0007669"/>
    <property type="project" value="UniProtKB-UniRule"/>
</dbReference>
<organism evidence="12 13">
    <name type="scientific">Novymonas esmeraldas</name>
    <dbReference type="NCBI Taxonomy" id="1808958"/>
    <lineage>
        <taxon>Eukaryota</taxon>
        <taxon>Discoba</taxon>
        <taxon>Euglenozoa</taxon>
        <taxon>Kinetoplastea</taxon>
        <taxon>Metakinetoplastina</taxon>
        <taxon>Trypanosomatida</taxon>
        <taxon>Trypanosomatidae</taxon>
        <taxon>Novymonas</taxon>
    </lineage>
</organism>
<dbReference type="Gene3D" id="3.40.50.300">
    <property type="entry name" value="P-loop containing nucleotide triphosphate hydrolases"/>
    <property type="match status" value="1"/>
</dbReference>
<keyword evidence="3 8" id="KW-0378">Hydrolase</keyword>
<keyword evidence="5 8" id="KW-1133">Transmembrane helix</keyword>
<dbReference type="PANTHER" id="PTHR45923">
    <property type="entry name" value="PROTEIN SEY1"/>
    <property type="match status" value="1"/>
</dbReference>
<protein>
    <recommendedName>
        <fullName evidence="8">Protein SEY1 homolog</fullName>
        <ecNumber evidence="8">3.6.5.-</ecNumber>
    </recommendedName>
</protein>
<keyword evidence="2 8" id="KW-0547">Nucleotide-binding</keyword>
<dbReference type="Proteomes" id="UP001430356">
    <property type="component" value="Unassembled WGS sequence"/>
</dbReference>
<comment type="similarity">
    <text evidence="8">Belongs to the TRAFAC class dynamin-like GTPase superfamily. GB1/RHD3 GTPase family. RHD3 subfamily.</text>
</comment>
<feature type="topological domain" description="Cytoplasmic" evidence="8">
    <location>
        <begin position="809"/>
        <end position="894"/>
    </location>
</feature>
<evidence type="ECO:0000313" key="13">
    <source>
        <dbReference type="Proteomes" id="UP001430356"/>
    </source>
</evidence>
<dbReference type="AlphaFoldDB" id="A0AAW0F303"/>
<dbReference type="PANTHER" id="PTHR45923:SF2">
    <property type="entry name" value="PROTEIN SEY1"/>
    <property type="match status" value="1"/>
</dbReference>
<keyword evidence="13" id="KW-1185">Reference proteome</keyword>
<dbReference type="CDD" id="cd01851">
    <property type="entry name" value="GBP"/>
    <property type="match status" value="1"/>
</dbReference>
<feature type="compositionally biased region" description="Low complexity" evidence="9">
    <location>
        <begin position="865"/>
        <end position="884"/>
    </location>
</feature>
<dbReference type="GO" id="GO:0005525">
    <property type="term" value="F:GTP binding"/>
    <property type="evidence" value="ECO:0007669"/>
    <property type="project" value="UniProtKB-UniRule"/>
</dbReference>
<dbReference type="EMBL" id="JAECZO010000001">
    <property type="protein sequence ID" value="KAK7199640.1"/>
    <property type="molecule type" value="Genomic_DNA"/>
</dbReference>
<evidence type="ECO:0000259" key="11">
    <source>
        <dbReference type="PROSITE" id="PS51715"/>
    </source>
</evidence>
<name>A0AAW0F303_9TRYP</name>
<comment type="subcellular location">
    <subcellularLocation>
        <location evidence="8">Endoplasmic reticulum membrane</location>
        <topology evidence="8">Multi-pass membrane protein</topology>
    </subcellularLocation>
</comment>
<evidence type="ECO:0000256" key="2">
    <source>
        <dbReference type="ARBA" id="ARBA00022741"/>
    </source>
</evidence>
<feature type="topological domain" description="Lumenal" evidence="8">
    <location>
        <begin position="785"/>
        <end position="787"/>
    </location>
</feature>
<keyword evidence="6 8" id="KW-0342">GTP-binding</keyword>
<dbReference type="SUPFAM" id="SSF52540">
    <property type="entry name" value="P-loop containing nucleoside triphosphate hydrolases"/>
    <property type="match status" value="1"/>
</dbReference>
<evidence type="ECO:0000256" key="5">
    <source>
        <dbReference type="ARBA" id="ARBA00022989"/>
    </source>
</evidence>
<dbReference type="GO" id="GO:0016320">
    <property type="term" value="P:endoplasmic reticulum membrane fusion"/>
    <property type="evidence" value="ECO:0007669"/>
    <property type="project" value="TreeGrafter"/>
</dbReference>
<feature type="domain" description="GB1/RHD3-type G" evidence="11">
    <location>
        <begin position="48"/>
        <end position="324"/>
    </location>
</feature>
<feature type="topological domain" description="Cytoplasmic" evidence="8">
    <location>
        <begin position="1"/>
        <end position="763"/>
    </location>
</feature>
<evidence type="ECO:0000256" key="3">
    <source>
        <dbReference type="ARBA" id="ARBA00022801"/>
    </source>
</evidence>